<dbReference type="Proteomes" id="UP000594262">
    <property type="component" value="Unplaced"/>
</dbReference>
<dbReference type="SMART" id="SM00119">
    <property type="entry name" value="HECTc"/>
    <property type="match status" value="1"/>
</dbReference>
<dbReference type="GO" id="GO:0043161">
    <property type="term" value="P:proteasome-mediated ubiquitin-dependent protein catabolic process"/>
    <property type="evidence" value="ECO:0007669"/>
    <property type="project" value="TreeGrafter"/>
</dbReference>
<evidence type="ECO:0008006" key="7">
    <source>
        <dbReference type="Google" id="ProtNLM"/>
    </source>
</evidence>
<evidence type="ECO:0000313" key="5">
    <source>
        <dbReference type="EnsemblMetazoa" id="CLYHEMP021899.1"/>
    </source>
</evidence>
<dbReference type="RefSeq" id="XP_066918253.1">
    <property type="nucleotide sequence ID" value="XM_067062152.1"/>
</dbReference>
<dbReference type="SUPFAM" id="SSF49785">
    <property type="entry name" value="Galactose-binding domain-like"/>
    <property type="match status" value="1"/>
</dbReference>
<proteinExistence type="predicted"/>
<dbReference type="InterPro" id="IPR042469">
    <property type="entry name" value="HECTD3"/>
</dbReference>
<evidence type="ECO:0000259" key="3">
    <source>
        <dbReference type="PROSITE" id="PS50237"/>
    </source>
</evidence>
<dbReference type="PANTHER" id="PTHR46654">
    <property type="entry name" value="E3 UBIQUITIN-PROTEIN LIGASE HECTD3"/>
    <property type="match status" value="1"/>
</dbReference>
<dbReference type="SMART" id="SM01337">
    <property type="entry name" value="APC10"/>
    <property type="match status" value="1"/>
</dbReference>
<dbReference type="GeneID" id="136805587"/>
<protein>
    <recommendedName>
        <fullName evidence="7">E3 ubiquitin-protein ligase HECTD3</fullName>
    </recommendedName>
</protein>
<dbReference type="Gene3D" id="3.30.2160.10">
    <property type="entry name" value="Hect, E3 ligase catalytic domain"/>
    <property type="match status" value="1"/>
</dbReference>
<sequence>MSPNKARKRLACIRCVLDTVKNIKTNKPLPKELCFVPHEVEYVVSNDSTTGSNKHTSLSFKVWNAPMKRDGFVFGKITVPETEFKTFSLVVTGDEYADDMGDWIELTKDSFKHVEVNADIKATHVIEGAWILWHARDNPRSENVPLLVPKHELSDGANKQSQSKDDIFDGWTSALIKSKQDDDKKSKPVYKWMNVVESNYMLRIIPSQLPSNADMDAISKLSTPPPNWSMETDEELVRFLVDNCKTHGQTMGGASKYIEQVTVSTEQEFASNLLDGDADTFWESDGSLGRHYIRLQIMAGVIIQKLIIGVDQTDDNYMPSRILVHGTTENGQTKMLNETRIDCTSQTGDVLIMENAPEFYPTVEIRIKECKDDGIDCRIHYIKIVSSKQKQSGLNRALFDKDLMRYPKLESVDVKNRDLLYNRSRALNRFMTLFDSVIQYLLPSWEYTAGTYSCLEAIRQLLPLSRRRQGLIENCLRESQGATPSSMARIFINRHLAAEHLVDPSQDPEAKNSIFNQLYEALRPDKCEVKLDYRWPVKYDQWWECKFIGEGIIDQGGGFRDSLSDLAEELCPSSQNNSPLPLPYFVRSPNQTATSNVYRDCYVPNPDCHQSSRYEWIGQLMGACLRGKESLVISLPPLIWKLLNGESISFDKDYHTIDATEVQLHESLLKAEEEKFNEAFGNILTYTTTLSNGRVVGLKEKGETEYVKFEDIKEFLSLAVTKRLNEFNEQVNAMRCGLEKVVPKAVLTLMTWQELEHRVCGEPEITVEALKKSAHYEDFEDENDTTIKYLWHAIEKFTNEDRSRFLRFVTGRRRLPTPLYITRSKLTTPANSLPESATCSHTLFLPTYTSATNAEEKLRYAAYNCIAIDADMSPWED</sequence>
<dbReference type="InterPro" id="IPR000569">
    <property type="entry name" value="HECT_dom"/>
</dbReference>
<dbReference type="Pfam" id="PF03256">
    <property type="entry name" value="ANAPC10"/>
    <property type="match status" value="1"/>
</dbReference>
<dbReference type="PANTHER" id="PTHR46654:SF1">
    <property type="entry name" value="E3 UBIQUITIN-PROTEIN LIGASE HECTD3"/>
    <property type="match status" value="1"/>
</dbReference>
<name>A0A7M5XGC8_9CNID</name>
<feature type="domain" description="HECT" evidence="3">
    <location>
        <begin position="527"/>
        <end position="873"/>
    </location>
</feature>
<dbReference type="Pfam" id="PF00632">
    <property type="entry name" value="HECT"/>
    <property type="match status" value="1"/>
</dbReference>
<evidence type="ECO:0000259" key="4">
    <source>
        <dbReference type="PROSITE" id="PS51284"/>
    </source>
</evidence>
<dbReference type="Gene3D" id="2.60.120.260">
    <property type="entry name" value="Galactose-binding domain-like"/>
    <property type="match status" value="1"/>
</dbReference>
<evidence type="ECO:0000313" key="6">
    <source>
        <dbReference type="Proteomes" id="UP000594262"/>
    </source>
</evidence>
<dbReference type="InterPro" id="IPR035983">
    <property type="entry name" value="Hect_E3_ubiquitin_ligase"/>
</dbReference>
<dbReference type="SUPFAM" id="SSF56204">
    <property type="entry name" value="Hect, E3 ligase catalytic domain"/>
    <property type="match status" value="1"/>
</dbReference>
<dbReference type="AlphaFoldDB" id="A0A7M5XGC8"/>
<evidence type="ECO:0000256" key="1">
    <source>
        <dbReference type="ARBA" id="ARBA00022786"/>
    </source>
</evidence>
<dbReference type="Gene3D" id="3.30.2410.10">
    <property type="entry name" value="Hect, E3 ligase catalytic domain"/>
    <property type="match status" value="1"/>
</dbReference>
<dbReference type="GO" id="GO:0004842">
    <property type="term" value="F:ubiquitin-protein transferase activity"/>
    <property type="evidence" value="ECO:0007669"/>
    <property type="project" value="InterPro"/>
</dbReference>
<dbReference type="EnsemblMetazoa" id="CLYHEMT021899.1">
    <property type="protein sequence ID" value="CLYHEMP021899.1"/>
    <property type="gene ID" value="CLYHEMG021899"/>
</dbReference>
<feature type="active site" description="Glycyl thioester intermediate" evidence="2">
    <location>
        <position position="839"/>
    </location>
</feature>
<dbReference type="InterPro" id="IPR004939">
    <property type="entry name" value="APC_su10/DOC_dom"/>
</dbReference>
<dbReference type="PROSITE" id="PS50237">
    <property type="entry name" value="HECT"/>
    <property type="match status" value="1"/>
</dbReference>
<dbReference type="PROSITE" id="PS51284">
    <property type="entry name" value="DOC"/>
    <property type="match status" value="1"/>
</dbReference>
<dbReference type="InterPro" id="IPR008979">
    <property type="entry name" value="Galactose-bd-like_sf"/>
</dbReference>
<organism evidence="5 6">
    <name type="scientific">Clytia hemisphaerica</name>
    <dbReference type="NCBI Taxonomy" id="252671"/>
    <lineage>
        <taxon>Eukaryota</taxon>
        <taxon>Metazoa</taxon>
        <taxon>Cnidaria</taxon>
        <taxon>Hydrozoa</taxon>
        <taxon>Hydroidolina</taxon>
        <taxon>Leptothecata</taxon>
        <taxon>Obeliida</taxon>
        <taxon>Clytiidae</taxon>
        <taxon>Clytia</taxon>
    </lineage>
</organism>
<feature type="domain" description="DOC" evidence="4">
    <location>
        <begin position="231"/>
        <end position="411"/>
    </location>
</feature>
<reference evidence="5" key="1">
    <citation type="submission" date="2021-01" db="UniProtKB">
        <authorList>
            <consortium name="EnsemblMetazoa"/>
        </authorList>
    </citation>
    <scope>IDENTIFICATION</scope>
</reference>
<dbReference type="OrthoDB" id="8068875at2759"/>
<keyword evidence="6" id="KW-1185">Reference proteome</keyword>
<evidence type="ECO:0000256" key="2">
    <source>
        <dbReference type="PROSITE-ProRule" id="PRU00104"/>
    </source>
</evidence>
<dbReference type="Gene3D" id="3.90.1750.10">
    <property type="entry name" value="Hect, E3 ligase catalytic domains"/>
    <property type="match status" value="1"/>
</dbReference>
<keyword evidence="1 2" id="KW-0833">Ubl conjugation pathway</keyword>
<accession>A0A7M5XGC8</accession>